<evidence type="ECO:0000256" key="2">
    <source>
        <dbReference type="ARBA" id="ARBA00022825"/>
    </source>
</evidence>
<dbReference type="SMART" id="SM00020">
    <property type="entry name" value="Tryp_SPc"/>
    <property type="match status" value="1"/>
</dbReference>
<dbReference type="InterPro" id="IPR001314">
    <property type="entry name" value="Peptidase_S1A"/>
</dbReference>
<sequence>MVSRTACLLIALAAFLAKHVSSDEVFVIPKAPDLADQTNDNPGHSQRIVGGTESYLGEFPWQGLLLEQLSSISNFYRPFCGCSLLSNTWAITATHCTEGKTTSILYVAFGIFDQENDLDLSDLYSLLSVYDHPDYNSVTSRNDISLLRINGAVTFNSVIGSIALPLLNVSASPGTTCVISGWGSTVYQGTGSSTLRKADVPIIDNYICNSWYNSVRITIYSDQVCAGYELGGVDTCQGDSGGPLACKNSNGTYLLEGITSFGVGCATAERPGVYTRVSDYINWIGGIAGKYFKKSCSVI</sequence>
<reference evidence="7 8" key="1">
    <citation type="submission" date="2024-02" db="EMBL/GenBank/DDBJ databases">
        <authorList>
            <person name="Daric V."/>
            <person name="Darras S."/>
        </authorList>
    </citation>
    <scope>NUCLEOTIDE SEQUENCE [LARGE SCALE GENOMIC DNA]</scope>
</reference>
<dbReference type="SUPFAM" id="SSF50494">
    <property type="entry name" value="Trypsin-like serine proteases"/>
    <property type="match status" value="1"/>
</dbReference>
<dbReference type="InterPro" id="IPR009003">
    <property type="entry name" value="Peptidase_S1_PA"/>
</dbReference>
<evidence type="ECO:0000259" key="6">
    <source>
        <dbReference type="PROSITE" id="PS50240"/>
    </source>
</evidence>
<keyword evidence="5" id="KW-0732">Signal</keyword>
<dbReference type="PROSITE" id="PS00135">
    <property type="entry name" value="TRYPSIN_SER"/>
    <property type="match status" value="1"/>
</dbReference>
<protein>
    <recommendedName>
        <fullName evidence="6">Peptidase S1 domain-containing protein</fullName>
    </recommendedName>
</protein>
<keyword evidence="2 4" id="KW-0720">Serine protease</keyword>
<comment type="caution">
    <text evidence="7">The sequence shown here is derived from an EMBL/GenBank/DDBJ whole genome shotgun (WGS) entry which is preliminary data.</text>
</comment>
<dbReference type="PANTHER" id="PTHR24252">
    <property type="entry name" value="ACROSIN-RELATED"/>
    <property type="match status" value="1"/>
</dbReference>
<feature type="signal peptide" evidence="5">
    <location>
        <begin position="1"/>
        <end position="22"/>
    </location>
</feature>
<dbReference type="Gene3D" id="2.40.10.10">
    <property type="entry name" value="Trypsin-like serine proteases"/>
    <property type="match status" value="1"/>
</dbReference>
<dbReference type="Proteomes" id="UP001642483">
    <property type="component" value="Unassembled WGS sequence"/>
</dbReference>
<dbReference type="InterPro" id="IPR018114">
    <property type="entry name" value="TRYPSIN_HIS"/>
</dbReference>
<gene>
    <name evidence="7" type="ORF">CVLEPA_LOCUS26021</name>
</gene>
<dbReference type="Pfam" id="PF00089">
    <property type="entry name" value="Trypsin"/>
    <property type="match status" value="1"/>
</dbReference>
<dbReference type="PROSITE" id="PS50240">
    <property type="entry name" value="TRYPSIN_DOM"/>
    <property type="match status" value="1"/>
</dbReference>
<feature type="domain" description="Peptidase S1" evidence="6">
    <location>
        <begin position="48"/>
        <end position="289"/>
    </location>
</feature>
<dbReference type="PRINTS" id="PR00722">
    <property type="entry name" value="CHYMOTRYPSIN"/>
</dbReference>
<dbReference type="InterPro" id="IPR001254">
    <property type="entry name" value="Trypsin_dom"/>
</dbReference>
<evidence type="ECO:0000256" key="3">
    <source>
        <dbReference type="ARBA" id="ARBA00023157"/>
    </source>
</evidence>
<keyword evidence="8" id="KW-1185">Reference proteome</keyword>
<evidence type="ECO:0000256" key="5">
    <source>
        <dbReference type="SAM" id="SignalP"/>
    </source>
</evidence>
<dbReference type="EMBL" id="CAWYQH010000130">
    <property type="protein sequence ID" value="CAK8692777.1"/>
    <property type="molecule type" value="Genomic_DNA"/>
</dbReference>
<organism evidence="7 8">
    <name type="scientific">Clavelina lepadiformis</name>
    <name type="common">Light-bulb sea squirt</name>
    <name type="synonym">Ascidia lepadiformis</name>
    <dbReference type="NCBI Taxonomy" id="159417"/>
    <lineage>
        <taxon>Eukaryota</taxon>
        <taxon>Metazoa</taxon>
        <taxon>Chordata</taxon>
        <taxon>Tunicata</taxon>
        <taxon>Ascidiacea</taxon>
        <taxon>Aplousobranchia</taxon>
        <taxon>Clavelinidae</taxon>
        <taxon>Clavelina</taxon>
    </lineage>
</organism>
<evidence type="ECO:0000313" key="8">
    <source>
        <dbReference type="Proteomes" id="UP001642483"/>
    </source>
</evidence>
<dbReference type="PANTHER" id="PTHR24252:SF7">
    <property type="entry name" value="HYALIN"/>
    <property type="match status" value="1"/>
</dbReference>
<keyword evidence="3" id="KW-1015">Disulfide bond</keyword>
<evidence type="ECO:0000256" key="1">
    <source>
        <dbReference type="ARBA" id="ARBA00022670"/>
    </source>
</evidence>
<evidence type="ECO:0000313" key="7">
    <source>
        <dbReference type="EMBL" id="CAK8692777.1"/>
    </source>
</evidence>
<feature type="chain" id="PRO_5046690735" description="Peptidase S1 domain-containing protein" evidence="5">
    <location>
        <begin position="23"/>
        <end position="299"/>
    </location>
</feature>
<keyword evidence="4" id="KW-0378">Hydrolase</keyword>
<dbReference type="CDD" id="cd00190">
    <property type="entry name" value="Tryp_SPc"/>
    <property type="match status" value="1"/>
</dbReference>
<keyword evidence="1 4" id="KW-0645">Protease</keyword>
<evidence type="ECO:0000256" key="4">
    <source>
        <dbReference type="RuleBase" id="RU363034"/>
    </source>
</evidence>
<accession>A0ABP0GM28</accession>
<proteinExistence type="predicted"/>
<name>A0ABP0GM28_CLALP</name>
<dbReference type="InterPro" id="IPR043504">
    <property type="entry name" value="Peptidase_S1_PA_chymotrypsin"/>
</dbReference>
<dbReference type="InterPro" id="IPR033116">
    <property type="entry name" value="TRYPSIN_SER"/>
</dbReference>
<dbReference type="PROSITE" id="PS00134">
    <property type="entry name" value="TRYPSIN_HIS"/>
    <property type="match status" value="1"/>
</dbReference>